<name>A0A917S6W3_9BACL</name>
<dbReference type="InterPro" id="IPR036390">
    <property type="entry name" value="WH_DNA-bd_sf"/>
</dbReference>
<dbReference type="GO" id="GO:0003700">
    <property type="term" value="F:DNA-binding transcription factor activity"/>
    <property type="evidence" value="ECO:0007669"/>
    <property type="project" value="TreeGrafter"/>
</dbReference>
<dbReference type="Proteomes" id="UP000654670">
    <property type="component" value="Unassembled WGS sequence"/>
</dbReference>
<proteinExistence type="predicted"/>
<reference evidence="1" key="2">
    <citation type="submission" date="2020-09" db="EMBL/GenBank/DDBJ databases">
        <authorList>
            <person name="Sun Q."/>
            <person name="Ohkuma M."/>
        </authorList>
    </citation>
    <scope>NUCLEOTIDE SEQUENCE</scope>
    <source>
        <strain evidence="1">JCM 15325</strain>
    </source>
</reference>
<evidence type="ECO:0000313" key="2">
    <source>
        <dbReference type="Proteomes" id="UP000654670"/>
    </source>
</evidence>
<dbReference type="Gene3D" id="1.10.10.10">
    <property type="entry name" value="Winged helix-like DNA-binding domain superfamily/Winged helix DNA-binding domain"/>
    <property type="match status" value="1"/>
</dbReference>
<dbReference type="PROSITE" id="PS51197">
    <property type="entry name" value="HTH_RRF2_2"/>
    <property type="match status" value="1"/>
</dbReference>
<dbReference type="SUPFAM" id="SSF46785">
    <property type="entry name" value="Winged helix' DNA-binding domain"/>
    <property type="match status" value="1"/>
</dbReference>
<dbReference type="PANTHER" id="PTHR33221:SF9">
    <property type="entry name" value="RRF2 FAMILY PROTEIN"/>
    <property type="match status" value="1"/>
</dbReference>
<dbReference type="InterPro" id="IPR000944">
    <property type="entry name" value="Tscrpt_reg_Rrf2"/>
</dbReference>
<dbReference type="RefSeq" id="WP_188804353.1">
    <property type="nucleotide sequence ID" value="NZ_BMOK01000014.1"/>
</dbReference>
<sequence length="168" mass="19379">MNFSIGVEYALHCLVYLVDVPFGKSIGIKDLAKYQGVSETYLSKIFTKLKKAGIVSSTPGVKGGYELSRKPEMINFWEVVRAIEGDIDFFQCKEIRQRCILYQGEAVPDWVTQNSCIIKCVMSEAEQKMQDFLQSKSLLWLYEMLNDKMSEVQQRAKRDWFKNALSDH</sequence>
<dbReference type="GO" id="GO:0005829">
    <property type="term" value="C:cytosol"/>
    <property type="evidence" value="ECO:0007669"/>
    <property type="project" value="TreeGrafter"/>
</dbReference>
<evidence type="ECO:0000313" key="1">
    <source>
        <dbReference type="EMBL" id="GGL61950.1"/>
    </source>
</evidence>
<dbReference type="PROSITE" id="PS01332">
    <property type="entry name" value="HTH_RRF2_1"/>
    <property type="match status" value="1"/>
</dbReference>
<accession>A0A917S6W3</accession>
<reference evidence="1" key="1">
    <citation type="journal article" date="2014" name="Int. J. Syst. Evol. Microbiol.">
        <title>Complete genome sequence of Corynebacterium casei LMG S-19264T (=DSM 44701T), isolated from a smear-ripened cheese.</title>
        <authorList>
            <consortium name="US DOE Joint Genome Institute (JGI-PGF)"/>
            <person name="Walter F."/>
            <person name="Albersmeier A."/>
            <person name="Kalinowski J."/>
            <person name="Ruckert C."/>
        </authorList>
    </citation>
    <scope>NUCLEOTIDE SEQUENCE</scope>
    <source>
        <strain evidence="1">JCM 15325</strain>
    </source>
</reference>
<dbReference type="InterPro" id="IPR036388">
    <property type="entry name" value="WH-like_DNA-bd_sf"/>
</dbReference>
<organism evidence="1 2">
    <name type="scientific">Sporolactobacillus putidus</name>
    <dbReference type="NCBI Taxonomy" id="492735"/>
    <lineage>
        <taxon>Bacteria</taxon>
        <taxon>Bacillati</taxon>
        <taxon>Bacillota</taxon>
        <taxon>Bacilli</taxon>
        <taxon>Bacillales</taxon>
        <taxon>Sporolactobacillaceae</taxon>
        <taxon>Sporolactobacillus</taxon>
    </lineage>
</organism>
<keyword evidence="2" id="KW-1185">Reference proteome</keyword>
<dbReference type="EMBL" id="BMOK01000014">
    <property type="protein sequence ID" value="GGL61950.1"/>
    <property type="molecule type" value="Genomic_DNA"/>
</dbReference>
<comment type="caution">
    <text evidence="1">The sequence shown here is derived from an EMBL/GenBank/DDBJ whole genome shotgun (WGS) entry which is preliminary data.</text>
</comment>
<dbReference type="Pfam" id="PF02082">
    <property type="entry name" value="Rrf2"/>
    <property type="match status" value="1"/>
</dbReference>
<gene>
    <name evidence="1" type="ORF">GCM10007968_27430</name>
</gene>
<protein>
    <submittedName>
        <fullName evidence="1">Rrf2 family transcriptional regulator</fullName>
    </submittedName>
</protein>
<dbReference type="AlphaFoldDB" id="A0A917S6W3"/>
<dbReference type="InterPro" id="IPR030489">
    <property type="entry name" value="TR_Rrf2-type_CS"/>
</dbReference>
<dbReference type="NCBIfam" id="TIGR00738">
    <property type="entry name" value="rrf2_super"/>
    <property type="match status" value="1"/>
</dbReference>
<dbReference type="PANTHER" id="PTHR33221">
    <property type="entry name" value="WINGED HELIX-TURN-HELIX TRANSCRIPTIONAL REGULATOR, RRF2 FAMILY"/>
    <property type="match status" value="1"/>
</dbReference>